<organism evidence="1">
    <name type="scientific">Cacopsylla melanoneura</name>
    <dbReference type="NCBI Taxonomy" id="428564"/>
    <lineage>
        <taxon>Eukaryota</taxon>
        <taxon>Metazoa</taxon>
        <taxon>Ecdysozoa</taxon>
        <taxon>Arthropoda</taxon>
        <taxon>Hexapoda</taxon>
        <taxon>Insecta</taxon>
        <taxon>Pterygota</taxon>
        <taxon>Neoptera</taxon>
        <taxon>Paraneoptera</taxon>
        <taxon>Hemiptera</taxon>
        <taxon>Sternorrhyncha</taxon>
        <taxon>Psylloidea</taxon>
        <taxon>Psyllidae</taxon>
        <taxon>Psyllinae</taxon>
        <taxon>Cacopsylla</taxon>
    </lineage>
</organism>
<protein>
    <submittedName>
        <fullName evidence="1">Uncharacterized protein</fullName>
    </submittedName>
</protein>
<proteinExistence type="predicted"/>
<reference evidence="1" key="1">
    <citation type="submission" date="2021-05" db="EMBL/GenBank/DDBJ databases">
        <authorList>
            <person name="Alioto T."/>
            <person name="Alioto T."/>
            <person name="Gomez Garrido J."/>
        </authorList>
    </citation>
    <scope>NUCLEOTIDE SEQUENCE</scope>
</reference>
<name>A0A8D8QBI5_9HEMI</name>
<dbReference type="AlphaFoldDB" id="A0A8D8QBI5"/>
<dbReference type="EMBL" id="HBUF01068624">
    <property type="protein sequence ID" value="CAG6628711.1"/>
    <property type="molecule type" value="Transcribed_RNA"/>
</dbReference>
<sequence>MLEIYFNKPFLSNDPTNEPVIRNDGMRKPKEFPVGQDGLGAGEAIELAIKDDEIRQLNESFMTAKIQLLNYLRHLSQIRITFHFLLSPPTSGYGDCKKC</sequence>
<evidence type="ECO:0000313" key="1">
    <source>
        <dbReference type="EMBL" id="CAG6628711.1"/>
    </source>
</evidence>
<accession>A0A8D8QBI5</accession>